<feature type="region of interest" description="Disordered" evidence="1">
    <location>
        <begin position="14"/>
        <end position="34"/>
    </location>
</feature>
<comment type="caution">
    <text evidence="2">The sequence shown here is derived from an EMBL/GenBank/DDBJ whole genome shotgun (WGS) entry which is preliminary data.</text>
</comment>
<evidence type="ECO:0008006" key="4">
    <source>
        <dbReference type="Google" id="ProtNLM"/>
    </source>
</evidence>
<evidence type="ECO:0000313" key="2">
    <source>
        <dbReference type="EMBL" id="KAL1871718.1"/>
    </source>
</evidence>
<dbReference type="EMBL" id="JAZHXJ010000149">
    <property type="protein sequence ID" value="KAL1871718.1"/>
    <property type="molecule type" value="Genomic_DNA"/>
</dbReference>
<gene>
    <name evidence="2" type="ORF">VTK73DRAFT_1858</name>
</gene>
<dbReference type="PANTHER" id="PTHR38699">
    <property type="entry name" value="CHROMOSOME 1, WHOLE GENOME SHOTGUN SEQUENCE"/>
    <property type="match status" value="1"/>
</dbReference>
<organism evidence="2 3">
    <name type="scientific">Phialemonium thermophilum</name>
    <dbReference type="NCBI Taxonomy" id="223376"/>
    <lineage>
        <taxon>Eukaryota</taxon>
        <taxon>Fungi</taxon>
        <taxon>Dikarya</taxon>
        <taxon>Ascomycota</taxon>
        <taxon>Pezizomycotina</taxon>
        <taxon>Sordariomycetes</taxon>
        <taxon>Sordariomycetidae</taxon>
        <taxon>Cephalothecales</taxon>
        <taxon>Cephalothecaceae</taxon>
        <taxon>Phialemonium</taxon>
    </lineage>
</organism>
<sequence>MAHSIPLQLAETIQTAHIRRNPSPSHDINPSTAASRKVPVVLEEHPIDEFQDAGIDEGDEEEDHDIPYSAVRPKERSSHLPPLPDLRFEQSYLHSIAHATSGWKIAWITLRDQVMMPFVQGLIYNLMICGWQHWNRNARLSGNSLGARIRRWWWGVNNWPIPAADARSGRVR</sequence>
<accession>A0ABR3X705</accession>
<keyword evidence="3" id="KW-1185">Reference proteome</keyword>
<name>A0ABR3X705_9PEZI</name>
<dbReference type="InterPro" id="IPR013898">
    <property type="entry name" value="Atg43"/>
</dbReference>
<evidence type="ECO:0000313" key="3">
    <source>
        <dbReference type="Proteomes" id="UP001586593"/>
    </source>
</evidence>
<dbReference type="Pfam" id="PF08589">
    <property type="entry name" value="ATG43"/>
    <property type="match status" value="1"/>
</dbReference>
<reference evidence="2 3" key="1">
    <citation type="journal article" date="2024" name="Commun. Biol.">
        <title>Comparative genomic analysis of thermophilic fungi reveals convergent evolutionary adaptations and gene losses.</title>
        <authorList>
            <person name="Steindorff A.S."/>
            <person name="Aguilar-Pontes M.V."/>
            <person name="Robinson A.J."/>
            <person name="Andreopoulos B."/>
            <person name="LaButti K."/>
            <person name="Kuo A."/>
            <person name="Mondo S."/>
            <person name="Riley R."/>
            <person name="Otillar R."/>
            <person name="Haridas S."/>
            <person name="Lipzen A."/>
            <person name="Grimwood J."/>
            <person name="Schmutz J."/>
            <person name="Clum A."/>
            <person name="Reid I.D."/>
            <person name="Moisan M.C."/>
            <person name="Butler G."/>
            <person name="Nguyen T.T.M."/>
            <person name="Dewar K."/>
            <person name="Conant G."/>
            <person name="Drula E."/>
            <person name="Henrissat B."/>
            <person name="Hansel C."/>
            <person name="Singer S."/>
            <person name="Hutchinson M.I."/>
            <person name="de Vries R.P."/>
            <person name="Natvig D.O."/>
            <person name="Powell A.J."/>
            <person name="Tsang A."/>
            <person name="Grigoriev I.V."/>
        </authorList>
    </citation>
    <scope>NUCLEOTIDE SEQUENCE [LARGE SCALE GENOMIC DNA]</scope>
    <source>
        <strain evidence="2 3">ATCC 24622</strain>
    </source>
</reference>
<evidence type="ECO:0000256" key="1">
    <source>
        <dbReference type="SAM" id="MobiDB-lite"/>
    </source>
</evidence>
<dbReference type="PANTHER" id="PTHR38699:SF1">
    <property type="entry name" value="MITOPHAGY RECEPTOR ATG43"/>
    <property type="match status" value="1"/>
</dbReference>
<protein>
    <recommendedName>
        <fullName evidence="4">DUF1770-domain-containing protein</fullName>
    </recommendedName>
</protein>
<feature type="compositionally biased region" description="Polar residues" evidence="1">
    <location>
        <begin position="22"/>
        <end position="34"/>
    </location>
</feature>
<proteinExistence type="predicted"/>
<dbReference type="Proteomes" id="UP001586593">
    <property type="component" value="Unassembled WGS sequence"/>
</dbReference>